<accession>A0A195BPZ0</accession>
<dbReference type="Proteomes" id="UP000078540">
    <property type="component" value="Unassembled WGS sequence"/>
</dbReference>
<evidence type="ECO:0000313" key="2">
    <source>
        <dbReference type="EMBL" id="KYM88570.1"/>
    </source>
</evidence>
<dbReference type="AlphaFoldDB" id="A0A195BPZ0"/>
<keyword evidence="3" id="KW-1185">Reference proteome</keyword>
<reference evidence="2 3" key="1">
    <citation type="submission" date="2015-09" db="EMBL/GenBank/DDBJ databases">
        <title>Atta colombica WGS genome.</title>
        <authorList>
            <person name="Nygaard S."/>
            <person name="Hu H."/>
            <person name="Boomsma J."/>
            <person name="Zhang G."/>
        </authorList>
    </citation>
    <scope>NUCLEOTIDE SEQUENCE [LARGE SCALE GENOMIC DNA]</scope>
    <source>
        <strain evidence="2">Treedump-2</strain>
        <tissue evidence="2">Whole body</tissue>
    </source>
</reference>
<evidence type="ECO:0000256" key="1">
    <source>
        <dbReference type="SAM" id="MobiDB-lite"/>
    </source>
</evidence>
<proteinExistence type="predicted"/>
<protein>
    <submittedName>
        <fullName evidence="2">Uncharacterized protein</fullName>
    </submittedName>
</protein>
<feature type="region of interest" description="Disordered" evidence="1">
    <location>
        <begin position="126"/>
        <end position="150"/>
    </location>
</feature>
<gene>
    <name evidence="2" type="ORF">ALC53_03053</name>
</gene>
<evidence type="ECO:0000313" key="3">
    <source>
        <dbReference type="Proteomes" id="UP000078540"/>
    </source>
</evidence>
<dbReference type="EMBL" id="KQ976424">
    <property type="protein sequence ID" value="KYM88570.1"/>
    <property type="molecule type" value="Genomic_DNA"/>
</dbReference>
<organism evidence="2 3">
    <name type="scientific">Atta colombica</name>
    <dbReference type="NCBI Taxonomy" id="520822"/>
    <lineage>
        <taxon>Eukaryota</taxon>
        <taxon>Metazoa</taxon>
        <taxon>Ecdysozoa</taxon>
        <taxon>Arthropoda</taxon>
        <taxon>Hexapoda</taxon>
        <taxon>Insecta</taxon>
        <taxon>Pterygota</taxon>
        <taxon>Neoptera</taxon>
        <taxon>Endopterygota</taxon>
        <taxon>Hymenoptera</taxon>
        <taxon>Apocrita</taxon>
        <taxon>Aculeata</taxon>
        <taxon>Formicoidea</taxon>
        <taxon>Formicidae</taxon>
        <taxon>Myrmicinae</taxon>
        <taxon>Atta</taxon>
    </lineage>
</organism>
<sequence length="244" mass="26314">MLAVGLVRASRFESGLACLKVSSQQVTHQPTTRLSSEPLDGPSLLALNRSGHYLLRMLLTHKESCVQLVVKSGFTGIVPTMVPLGSPSLISSWTRVSTALLCIARPIAAVLSCGNIGDLRGTNRCIREETSPGRGGSDPPRAAPRETRRNVSTVKKNVAFPRADLTRLNRAGPRTSPLPGEAFFGLADAVPLRFIGPSLSPSLPVHYPSSIPYISVLPLSLSFYLCFCPDHPGMAYRYHLLCPL</sequence>
<name>A0A195BPZ0_9HYME</name>